<dbReference type="InterPro" id="IPR020081">
    <property type="entry name" value="SsrA-bd_prot_CS"/>
</dbReference>
<organism evidence="5 6">
    <name type="scientific">Pseudomonas segetis</name>
    <dbReference type="NCBI Taxonomy" id="298908"/>
    <lineage>
        <taxon>Bacteria</taxon>
        <taxon>Pseudomonadati</taxon>
        <taxon>Pseudomonadota</taxon>
        <taxon>Gammaproteobacteria</taxon>
        <taxon>Pseudomonadales</taxon>
        <taxon>Pseudomonadaceae</taxon>
        <taxon>Pseudomonas</taxon>
    </lineage>
</organism>
<dbReference type="Gene3D" id="2.40.280.10">
    <property type="match status" value="1"/>
</dbReference>
<evidence type="ECO:0000313" key="5">
    <source>
        <dbReference type="EMBL" id="SNS71526.1"/>
    </source>
</evidence>
<dbReference type="AlphaFoldDB" id="A0A239GQL9"/>
<proteinExistence type="inferred from homology"/>
<keyword evidence="1 3" id="KW-0963">Cytoplasm</keyword>
<evidence type="ECO:0000256" key="3">
    <source>
        <dbReference type="HAMAP-Rule" id="MF_00023"/>
    </source>
</evidence>
<evidence type="ECO:0000256" key="1">
    <source>
        <dbReference type="ARBA" id="ARBA00022490"/>
    </source>
</evidence>
<dbReference type="NCBIfam" id="NF003843">
    <property type="entry name" value="PRK05422.1"/>
    <property type="match status" value="1"/>
</dbReference>
<dbReference type="CDD" id="cd09294">
    <property type="entry name" value="SmpB"/>
    <property type="match status" value="1"/>
</dbReference>
<dbReference type="GO" id="GO:0003723">
    <property type="term" value="F:RNA binding"/>
    <property type="evidence" value="ECO:0007669"/>
    <property type="project" value="UniProtKB-UniRule"/>
</dbReference>
<name>A0A239GQL9_9PSED</name>
<dbReference type="PANTHER" id="PTHR30308:SF2">
    <property type="entry name" value="SSRA-BINDING PROTEIN"/>
    <property type="match status" value="1"/>
</dbReference>
<dbReference type="HAMAP" id="MF_00023">
    <property type="entry name" value="SmpB"/>
    <property type="match status" value="1"/>
</dbReference>
<dbReference type="GO" id="GO:0005829">
    <property type="term" value="C:cytosol"/>
    <property type="evidence" value="ECO:0007669"/>
    <property type="project" value="TreeGrafter"/>
</dbReference>
<dbReference type="Pfam" id="PF01668">
    <property type="entry name" value="SmpB"/>
    <property type="match status" value="1"/>
</dbReference>
<keyword evidence="6" id="KW-1185">Reference proteome</keyword>
<keyword evidence="2 3" id="KW-0694">RNA-binding</keyword>
<comment type="similarity">
    <text evidence="3">Belongs to the SmpB family.</text>
</comment>
<gene>
    <name evidence="3" type="primary">smpB</name>
    <name evidence="5" type="ORF">SAMN05216255_3107</name>
</gene>
<comment type="subcellular location">
    <subcellularLocation>
        <location evidence="3">Cytoplasm</location>
    </subcellularLocation>
    <text evidence="3">The tmRNA-SmpB complex associates with stalled 70S ribosomes.</text>
</comment>
<dbReference type="SUPFAM" id="SSF74982">
    <property type="entry name" value="Small protein B (SmpB)"/>
    <property type="match status" value="1"/>
</dbReference>
<protein>
    <recommendedName>
        <fullName evidence="3">SsrA-binding protein</fullName>
    </recommendedName>
    <alternativeName>
        <fullName evidence="3">Small protein B</fullName>
    </alternativeName>
</protein>
<evidence type="ECO:0000313" key="6">
    <source>
        <dbReference type="Proteomes" id="UP000242915"/>
    </source>
</evidence>
<dbReference type="GO" id="GO:0070930">
    <property type="term" value="P:trans-translation-dependent protein tagging"/>
    <property type="evidence" value="ECO:0007669"/>
    <property type="project" value="TreeGrafter"/>
</dbReference>
<accession>A0A239GQL9</accession>
<dbReference type="InterPro" id="IPR023620">
    <property type="entry name" value="SmpB"/>
</dbReference>
<evidence type="ECO:0000256" key="2">
    <source>
        <dbReference type="ARBA" id="ARBA00022884"/>
    </source>
</evidence>
<dbReference type="Proteomes" id="UP000242915">
    <property type="component" value="Unassembled WGS sequence"/>
</dbReference>
<feature type="region of interest" description="Disordered" evidence="4">
    <location>
        <begin position="153"/>
        <end position="176"/>
    </location>
</feature>
<sequence>MHQQIARARVTPYNAPPMAKQKKQSENTIALNKKALHDYFIETKFEAGLALAGWEVKSMRAGKAQLTDSYVLLKNDEAWLMGCHITPLTTASTHVIADPTRTRKLLLNKRELEKLFGAVNQKGYTCVALSIQWKAHLVKCTIALVKGKKDFDKRHTEKARDADREVQRAMRTKGKE</sequence>
<dbReference type="EMBL" id="FZOG01000004">
    <property type="protein sequence ID" value="SNS71526.1"/>
    <property type="molecule type" value="Genomic_DNA"/>
</dbReference>
<dbReference type="PANTHER" id="PTHR30308">
    <property type="entry name" value="TMRNA-BINDING COMPONENT OF TRANS-TRANSLATION TAGGING COMPLEX"/>
    <property type="match status" value="1"/>
</dbReference>
<evidence type="ECO:0000256" key="4">
    <source>
        <dbReference type="SAM" id="MobiDB-lite"/>
    </source>
</evidence>
<reference evidence="6" key="1">
    <citation type="submission" date="2017-06" db="EMBL/GenBank/DDBJ databases">
        <authorList>
            <person name="Varghese N."/>
            <person name="Submissions S."/>
        </authorList>
    </citation>
    <scope>NUCLEOTIDE SEQUENCE [LARGE SCALE GENOMIC DNA]</scope>
    <source>
        <strain evidence="6">CIP 108523</strain>
    </source>
</reference>
<comment type="function">
    <text evidence="3">Required for rescue of stalled ribosomes mediated by trans-translation. Binds to transfer-messenger RNA (tmRNA), required for stable association of tmRNA with ribosomes. tmRNA and SmpB together mimic tRNA shape, replacing the anticodon stem-loop with SmpB. tmRNA is encoded by the ssrA gene; the 2 termini fold to resemble tRNA(Ala) and it encodes a 'tag peptide', a short internal open reading frame. During trans-translation Ala-aminoacylated tmRNA acts like a tRNA, entering the A-site of stalled ribosomes, displacing the stalled mRNA. The ribosome then switches to translate the ORF on the tmRNA; the nascent peptide is terminated with the 'tag peptide' encoded by the tmRNA and targeted for degradation. The ribosome is freed to recommence translation, which seems to be the essential function of trans-translation.</text>
</comment>
<dbReference type="InterPro" id="IPR000037">
    <property type="entry name" value="SsrA-bd_prot"/>
</dbReference>
<dbReference type="NCBIfam" id="TIGR00086">
    <property type="entry name" value="smpB"/>
    <property type="match status" value="1"/>
</dbReference>
<dbReference type="PROSITE" id="PS01317">
    <property type="entry name" value="SSRP"/>
    <property type="match status" value="1"/>
</dbReference>
<dbReference type="GO" id="GO:0070929">
    <property type="term" value="P:trans-translation"/>
    <property type="evidence" value="ECO:0007669"/>
    <property type="project" value="UniProtKB-UniRule"/>
</dbReference>